<evidence type="ECO:0000259" key="1">
    <source>
        <dbReference type="SMART" id="SM00481"/>
    </source>
</evidence>
<dbReference type="EMBL" id="FQVH01000019">
    <property type="protein sequence ID" value="SHF35995.1"/>
    <property type="molecule type" value="Genomic_DNA"/>
</dbReference>
<dbReference type="SUPFAM" id="SSF89550">
    <property type="entry name" value="PHP domain-like"/>
    <property type="match status" value="1"/>
</dbReference>
<organism evidence="2 3">
    <name type="scientific">Caldanaerobius fijiensis DSM 17918</name>
    <dbReference type="NCBI Taxonomy" id="1121256"/>
    <lineage>
        <taxon>Bacteria</taxon>
        <taxon>Bacillati</taxon>
        <taxon>Bacillota</taxon>
        <taxon>Clostridia</taxon>
        <taxon>Thermoanaerobacterales</taxon>
        <taxon>Thermoanaerobacteraceae</taxon>
        <taxon>Caldanaerobius</taxon>
    </lineage>
</organism>
<dbReference type="InterPro" id="IPR050243">
    <property type="entry name" value="PHP_phosphatase"/>
</dbReference>
<proteinExistence type="predicted"/>
<dbReference type="SMART" id="SM00481">
    <property type="entry name" value="POLIIIAc"/>
    <property type="match status" value="1"/>
</dbReference>
<dbReference type="InterPro" id="IPR003141">
    <property type="entry name" value="Pol/His_phosphatase_N"/>
</dbReference>
<dbReference type="GO" id="GO:0005829">
    <property type="term" value="C:cytosol"/>
    <property type="evidence" value="ECO:0007669"/>
    <property type="project" value="TreeGrafter"/>
</dbReference>
<dbReference type="Proteomes" id="UP000184088">
    <property type="component" value="Unassembled WGS sequence"/>
</dbReference>
<dbReference type="PANTHER" id="PTHR36928:SF1">
    <property type="entry name" value="PHOSPHATASE YCDX-RELATED"/>
    <property type="match status" value="1"/>
</dbReference>
<accession>A0A1M5B0J4</accession>
<gene>
    <name evidence="2" type="ORF">SAMN02746089_01763</name>
</gene>
<dbReference type="GO" id="GO:0008270">
    <property type="term" value="F:zinc ion binding"/>
    <property type="evidence" value="ECO:0007669"/>
    <property type="project" value="TreeGrafter"/>
</dbReference>
<dbReference type="InterPro" id="IPR004013">
    <property type="entry name" value="PHP_dom"/>
</dbReference>
<dbReference type="Pfam" id="PF02811">
    <property type="entry name" value="PHP"/>
    <property type="match status" value="1"/>
</dbReference>
<dbReference type="PANTHER" id="PTHR36928">
    <property type="entry name" value="PHOSPHATASE YCDX-RELATED"/>
    <property type="match status" value="1"/>
</dbReference>
<dbReference type="STRING" id="1121256.SAMN02746089_01763"/>
<sequence length="250" mass="28122">MLESEFRIIADYHTHTLYSHGKGTIMDNVLAAKKKGLKRVAIADHGPAHLLYGIRKRDFSEIRREIDEINKNIQDVEVLMGVECNIIGLDGSIDLPYELEDKLDILLVGFHAGALPKSFKDFIYLNLLNLLARYLPFLRRYSRKYNTIAYVNAIEKYPIDIITHPGMKAEVDTRVLAKAAARHNTALEINAGHGYMTEEYIKIAKEEGARFCINSDAHDPERVGDFGRGLRIAQKAGLSSSDIINAGVIR</sequence>
<feature type="domain" description="Polymerase/histidinol phosphatase N-terminal" evidence="1">
    <location>
        <begin position="10"/>
        <end position="88"/>
    </location>
</feature>
<evidence type="ECO:0000313" key="3">
    <source>
        <dbReference type="Proteomes" id="UP000184088"/>
    </source>
</evidence>
<evidence type="ECO:0000313" key="2">
    <source>
        <dbReference type="EMBL" id="SHF35995.1"/>
    </source>
</evidence>
<protein>
    <submittedName>
        <fullName evidence="2">Putative hydrolase</fullName>
    </submittedName>
</protein>
<dbReference type="AlphaFoldDB" id="A0A1M5B0J4"/>
<reference evidence="2 3" key="1">
    <citation type="submission" date="2016-11" db="EMBL/GenBank/DDBJ databases">
        <authorList>
            <person name="Jaros S."/>
            <person name="Januszkiewicz K."/>
            <person name="Wedrychowicz H."/>
        </authorList>
    </citation>
    <scope>NUCLEOTIDE SEQUENCE [LARGE SCALE GENOMIC DNA]</scope>
    <source>
        <strain evidence="2 3">DSM 17918</strain>
    </source>
</reference>
<dbReference type="InterPro" id="IPR016195">
    <property type="entry name" value="Pol/histidinol_Pase-like"/>
</dbReference>
<keyword evidence="2" id="KW-0378">Hydrolase</keyword>
<dbReference type="GO" id="GO:0042578">
    <property type="term" value="F:phosphoric ester hydrolase activity"/>
    <property type="evidence" value="ECO:0007669"/>
    <property type="project" value="TreeGrafter"/>
</dbReference>
<dbReference type="Gene3D" id="3.20.20.140">
    <property type="entry name" value="Metal-dependent hydrolases"/>
    <property type="match status" value="1"/>
</dbReference>
<keyword evidence="3" id="KW-1185">Reference proteome</keyword>
<name>A0A1M5B0J4_9THEO</name>